<dbReference type="OrthoDB" id="45007at2759"/>
<reference evidence="5" key="1">
    <citation type="submission" date="2021-02" db="EMBL/GenBank/DDBJ databases">
        <authorList>
            <person name="Palmer J.M."/>
        </authorList>
    </citation>
    <scope>NUCLEOTIDE SEQUENCE</scope>
    <source>
        <strain evidence="5">SCRP23</strain>
    </source>
</reference>
<feature type="region of interest" description="Disordered" evidence="1">
    <location>
        <begin position="1"/>
        <end position="26"/>
    </location>
</feature>
<evidence type="ECO:0000259" key="3">
    <source>
        <dbReference type="Pfam" id="PF14008"/>
    </source>
</evidence>
<feature type="domain" description="Purple acid phosphatase N-terminal" evidence="4">
    <location>
        <begin position="178"/>
        <end position="280"/>
    </location>
</feature>
<dbReference type="InterPro" id="IPR015914">
    <property type="entry name" value="PAPs_N"/>
</dbReference>
<feature type="domain" description="Purple acid phosphatase C-terminal" evidence="3">
    <location>
        <begin position="538"/>
        <end position="595"/>
    </location>
</feature>
<dbReference type="Pfam" id="PF14008">
    <property type="entry name" value="Metallophos_C"/>
    <property type="match status" value="1"/>
</dbReference>
<gene>
    <name evidence="5" type="primary">CPPED1</name>
    <name evidence="5" type="ORF">PHYBOEH_011977</name>
</gene>
<accession>A0A8T1X2G6</accession>
<feature type="compositionally biased region" description="Basic and acidic residues" evidence="1">
    <location>
        <begin position="17"/>
        <end position="26"/>
    </location>
</feature>
<dbReference type="Pfam" id="PF16656">
    <property type="entry name" value="Pur_ac_phosph_N"/>
    <property type="match status" value="1"/>
</dbReference>
<dbReference type="InterPro" id="IPR025733">
    <property type="entry name" value="PAPs_C"/>
</dbReference>
<evidence type="ECO:0000259" key="4">
    <source>
        <dbReference type="Pfam" id="PF16656"/>
    </source>
</evidence>
<organism evidence="5 6">
    <name type="scientific">Phytophthora boehmeriae</name>
    <dbReference type="NCBI Taxonomy" id="109152"/>
    <lineage>
        <taxon>Eukaryota</taxon>
        <taxon>Sar</taxon>
        <taxon>Stramenopiles</taxon>
        <taxon>Oomycota</taxon>
        <taxon>Peronosporomycetes</taxon>
        <taxon>Peronosporales</taxon>
        <taxon>Peronosporaceae</taxon>
        <taxon>Phytophthora</taxon>
    </lineage>
</organism>
<dbReference type="EMBL" id="JAGDFL010000096">
    <property type="protein sequence ID" value="KAG7397910.1"/>
    <property type="molecule type" value="Genomic_DNA"/>
</dbReference>
<feature type="domain" description="Calcineurin-like phosphoesterase" evidence="2">
    <location>
        <begin position="299"/>
        <end position="518"/>
    </location>
</feature>
<protein>
    <submittedName>
        <fullName evidence="5">Serine/threonine-protein phosphatase cpped1</fullName>
    </submittedName>
</protein>
<evidence type="ECO:0000313" key="6">
    <source>
        <dbReference type="Proteomes" id="UP000693981"/>
    </source>
</evidence>
<sequence length="631" mass="70922">MSAVVVPPPPRPAVVAREQEPEDTHDLEKREVENCVPYDIRSSVVGTRAVVEWATRRTYIKKVKLQKASDKSPGLANPWRSCHDVAADVEVRYRRLGDNDTMLRTEETEEPFASKEAITFTTDGATFTTHTAFINLSDAEQNASYEFIVGSVYHGWSAVHRMGVNVPYRGDEAERCRPKHVHTAYGLTPGSLAVQWMTKEFCKGGRAQLQLVEGYHAHIEIDGPDMTPVTAWANTTLFEDSGDKKYKSWLHVVRLEGLKPDTRYTYVVGNAFYESYSIPFATKTAPAPLLPGGKPKPTRFLVTGDIGYQNAATLPMMQSEVAEGVVDGVVSVGDYAYDLNLANGHVGDIFMQEIEPLAASVPFMVCPGNHETNNMFSHYSQRFRLMPSNVNEGVETVHVGGPSGEDDPVEVPNNWFYSFDVGLVHFVVISTEIYFKDTMDVDGDIVARQEAWLEQDLAKANANREQTPWLIVIGHRPMYCTSDYTNCGSKAAMLRDRLEDMFFVHGVDLYLCGHQHNYERAFDVYKSQTWKRTHNMRATTHILTGASGQYLTTIMRKVFERPAEVWDAFRNSIFGYSRMEVTNATHLHWQQIEADPENPAARGLYGQVVDDVWLVQENHGSFAPIKADAVE</sequence>
<keyword evidence="6" id="KW-1185">Reference proteome</keyword>
<evidence type="ECO:0000256" key="1">
    <source>
        <dbReference type="SAM" id="MobiDB-lite"/>
    </source>
</evidence>
<feature type="compositionally biased region" description="Pro residues" evidence="1">
    <location>
        <begin position="1"/>
        <end position="12"/>
    </location>
</feature>
<evidence type="ECO:0000313" key="5">
    <source>
        <dbReference type="EMBL" id="KAG7397910.1"/>
    </source>
</evidence>
<dbReference type="Proteomes" id="UP000693981">
    <property type="component" value="Unassembled WGS sequence"/>
</dbReference>
<comment type="caution">
    <text evidence="5">The sequence shown here is derived from an EMBL/GenBank/DDBJ whole genome shotgun (WGS) entry which is preliminary data.</text>
</comment>
<dbReference type="Pfam" id="PF00149">
    <property type="entry name" value="Metallophos"/>
    <property type="match status" value="1"/>
</dbReference>
<dbReference type="InterPro" id="IPR041792">
    <property type="entry name" value="MPP_PAP"/>
</dbReference>
<dbReference type="PANTHER" id="PTHR45867:SF10">
    <property type="entry name" value="PURPLE ACID PHOSPHATASE"/>
    <property type="match status" value="1"/>
</dbReference>
<dbReference type="GO" id="GO:0046872">
    <property type="term" value="F:metal ion binding"/>
    <property type="evidence" value="ECO:0007669"/>
    <property type="project" value="InterPro"/>
</dbReference>
<dbReference type="CDD" id="cd00839">
    <property type="entry name" value="MPP_PAPs"/>
    <property type="match status" value="1"/>
</dbReference>
<dbReference type="GO" id="GO:0003993">
    <property type="term" value="F:acid phosphatase activity"/>
    <property type="evidence" value="ECO:0007669"/>
    <property type="project" value="InterPro"/>
</dbReference>
<name>A0A8T1X2G6_9STRA</name>
<evidence type="ECO:0000259" key="2">
    <source>
        <dbReference type="Pfam" id="PF00149"/>
    </source>
</evidence>
<dbReference type="AlphaFoldDB" id="A0A8T1X2G6"/>
<dbReference type="InterPro" id="IPR004843">
    <property type="entry name" value="Calcineurin-like_PHP"/>
</dbReference>
<dbReference type="PANTHER" id="PTHR45867">
    <property type="entry name" value="PURPLE ACID PHOSPHATASE"/>
    <property type="match status" value="1"/>
</dbReference>
<proteinExistence type="predicted"/>